<protein>
    <submittedName>
        <fullName evidence="2">ECF transporter S component</fullName>
    </submittedName>
</protein>
<sequence>MKKKIKIGPIIIILYTIILLSMTYFEFALERAVEISALFIIGTVIVLFETKEMNSRTMAALATMSALGGILRVPFAAIPGFQPVTFICAVTGYTLGPVNGFMVGSMCAFISNFFLGHGPWTPWQMLGWGLCGVFFGAFRNKVSKLGINGFIIICGIWGYIYGTILNQWYVLEFMRPVTLKTILAGNVLSFWHDTSHAIGNIIFAKLFGESFIEALERYNKRNKAIRIKNKTIGNKNL</sequence>
<keyword evidence="1" id="KW-0812">Transmembrane</keyword>
<keyword evidence="3" id="KW-1185">Reference proteome</keyword>
<feature type="transmembrane region" description="Helical" evidence="1">
    <location>
        <begin position="145"/>
        <end position="165"/>
    </location>
</feature>
<dbReference type="EMBL" id="JAAZWO010000007">
    <property type="protein sequence ID" value="MBC2397748.1"/>
    <property type="molecule type" value="Genomic_DNA"/>
</dbReference>
<dbReference type="Gene3D" id="1.10.1760.20">
    <property type="match status" value="1"/>
</dbReference>
<feature type="transmembrane region" description="Helical" evidence="1">
    <location>
        <begin position="7"/>
        <end position="25"/>
    </location>
</feature>
<dbReference type="PIRSF" id="PIRSF037395">
    <property type="entry name" value="UCP037395_ABCper"/>
    <property type="match status" value="1"/>
</dbReference>
<feature type="transmembrane region" description="Helical" evidence="1">
    <location>
        <begin position="122"/>
        <end position="139"/>
    </location>
</feature>
<dbReference type="InterPro" id="IPR017196">
    <property type="entry name" value="ECF_substrate-spec_UCP037395"/>
</dbReference>
<dbReference type="Proteomes" id="UP000563151">
    <property type="component" value="Unassembled WGS sequence"/>
</dbReference>
<dbReference type="RefSeq" id="WP_035151047.1">
    <property type="nucleotide sequence ID" value="NZ_JAAZWO010000007.1"/>
</dbReference>
<evidence type="ECO:0000313" key="3">
    <source>
        <dbReference type="Proteomes" id="UP000563151"/>
    </source>
</evidence>
<proteinExistence type="predicted"/>
<dbReference type="AlphaFoldDB" id="A0A923J1U8"/>
<gene>
    <name evidence="2" type="ORF">HGG79_08165</name>
</gene>
<name>A0A923J1U8_CLOTT</name>
<reference evidence="2 3" key="1">
    <citation type="submission" date="2020-04" db="EMBL/GenBank/DDBJ databases">
        <title>Genomic insights into acetone-butanol-ethanol (ABE) fermentation by sequencing solventogenic clostridia strains.</title>
        <authorList>
            <person name="Brown S."/>
        </authorList>
    </citation>
    <scope>NUCLEOTIDE SEQUENCE [LARGE SCALE GENOMIC DNA]</scope>
    <source>
        <strain evidence="2 3">DJ011</strain>
    </source>
</reference>
<organism evidence="2 3">
    <name type="scientific">Clostridium tetanomorphum</name>
    <dbReference type="NCBI Taxonomy" id="1553"/>
    <lineage>
        <taxon>Bacteria</taxon>
        <taxon>Bacillati</taxon>
        <taxon>Bacillota</taxon>
        <taxon>Clostridia</taxon>
        <taxon>Eubacteriales</taxon>
        <taxon>Clostridiaceae</taxon>
        <taxon>Clostridium</taxon>
    </lineage>
</organism>
<evidence type="ECO:0000256" key="1">
    <source>
        <dbReference type="SAM" id="Phobius"/>
    </source>
</evidence>
<keyword evidence="1" id="KW-0472">Membrane</keyword>
<dbReference type="GO" id="GO:0022857">
    <property type="term" value="F:transmembrane transporter activity"/>
    <property type="evidence" value="ECO:0007669"/>
    <property type="project" value="InterPro"/>
</dbReference>
<accession>A0A923J1U8</accession>
<keyword evidence="1" id="KW-1133">Transmembrane helix</keyword>
<comment type="caution">
    <text evidence="2">The sequence shown here is derived from an EMBL/GenBank/DDBJ whole genome shotgun (WGS) entry which is preliminary data.</text>
</comment>
<dbReference type="InterPro" id="IPR024529">
    <property type="entry name" value="ECF_trnsprt_substrate-spec"/>
</dbReference>
<evidence type="ECO:0000313" key="2">
    <source>
        <dbReference type="EMBL" id="MBC2397748.1"/>
    </source>
</evidence>
<dbReference type="Pfam" id="PF12822">
    <property type="entry name" value="ECF_trnsprt"/>
    <property type="match status" value="1"/>
</dbReference>
<feature type="transmembrane region" description="Helical" evidence="1">
    <location>
        <begin position="31"/>
        <end position="48"/>
    </location>
</feature>